<dbReference type="PROSITE" id="PS00610">
    <property type="entry name" value="NA_NEUROTRAN_SYMP_1"/>
    <property type="match status" value="1"/>
</dbReference>
<reference evidence="8 9" key="1">
    <citation type="submission" date="2020-04" db="EMBL/GenBank/DDBJ databases">
        <title>Antimicrobial susceptibility and clonality of vaginal-derived multi-drug resistant Mobiluncus isolates in China.</title>
        <authorList>
            <person name="Zhang X."/>
        </authorList>
    </citation>
    <scope>NUCLEOTIDE SEQUENCE [LARGE SCALE GENOMIC DNA]</scope>
    <source>
        <strain evidence="8 9">13</strain>
    </source>
</reference>
<evidence type="ECO:0000256" key="3">
    <source>
        <dbReference type="ARBA" id="ARBA00022692"/>
    </source>
</evidence>
<comment type="subcellular location">
    <subcellularLocation>
        <location evidence="1">Membrane</location>
        <topology evidence="1">Multi-pass membrane protein</topology>
    </subcellularLocation>
</comment>
<name>A0A7Y0U155_9ACTO</name>
<evidence type="ECO:0000256" key="7">
    <source>
        <dbReference type="SAM" id="Phobius"/>
    </source>
</evidence>
<organism evidence="8 9">
    <name type="scientific">Mobiluncus mulieris</name>
    <dbReference type="NCBI Taxonomy" id="2052"/>
    <lineage>
        <taxon>Bacteria</taxon>
        <taxon>Bacillati</taxon>
        <taxon>Actinomycetota</taxon>
        <taxon>Actinomycetes</taxon>
        <taxon>Actinomycetales</taxon>
        <taxon>Actinomycetaceae</taxon>
        <taxon>Mobiluncus</taxon>
    </lineage>
</organism>
<feature type="transmembrane region" description="Helical" evidence="7">
    <location>
        <begin position="23"/>
        <end position="42"/>
    </location>
</feature>
<keyword evidence="2 6" id="KW-0813">Transport</keyword>
<feature type="transmembrane region" description="Helical" evidence="7">
    <location>
        <begin position="218"/>
        <end position="242"/>
    </location>
</feature>
<keyword evidence="3 6" id="KW-0812">Transmembrane</keyword>
<dbReference type="InterPro" id="IPR000175">
    <property type="entry name" value="Na/ntran_symport"/>
</dbReference>
<feature type="transmembrane region" description="Helical" evidence="7">
    <location>
        <begin position="263"/>
        <end position="287"/>
    </location>
</feature>
<dbReference type="CDD" id="cd10336">
    <property type="entry name" value="SLC6sbd_Tyt1-Like"/>
    <property type="match status" value="1"/>
</dbReference>
<dbReference type="SUPFAM" id="SSF161070">
    <property type="entry name" value="SNF-like"/>
    <property type="match status" value="1"/>
</dbReference>
<keyword evidence="6" id="KW-0769">Symport</keyword>
<evidence type="ECO:0000256" key="5">
    <source>
        <dbReference type="ARBA" id="ARBA00023136"/>
    </source>
</evidence>
<dbReference type="AlphaFoldDB" id="A0A7Y0U155"/>
<keyword evidence="5 7" id="KW-0472">Membrane</keyword>
<dbReference type="Proteomes" id="UP000578252">
    <property type="component" value="Unassembled WGS sequence"/>
</dbReference>
<dbReference type="InterPro" id="IPR047218">
    <property type="entry name" value="YocR/YhdH-like"/>
</dbReference>
<dbReference type="PANTHER" id="PTHR42948:SF1">
    <property type="entry name" value="TRANSPORTER"/>
    <property type="match status" value="1"/>
</dbReference>
<evidence type="ECO:0000256" key="4">
    <source>
        <dbReference type="ARBA" id="ARBA00022989"/>
    </source>
</evidence>
<evidence type="ECO:0000313" key="8">
    <source>
        <dbReference type="EMBL" id="NMW65040.1"/>
    </source>
</evidence>
<dbReference type="EMBL" id="JABCUR010000004">
    <property type="protein sequence ID" value="NMW65040.1"/>
    <property type="molecule type" value="Genomic_DNA"/>
</dbReference>
<evidence type="ECO:0000313" key="9">
    <source>
        <dbReference type="Proteomes" id="UP000578252"/>
    </source>
</evidence>
<comment type="similarity">
    <text evidence="6">Belongs to the sodium:neurotransmitter symporter (SNF) (TC 2.A.22) family.</text>
</comment>
<dbReference type="NCBIfam" id="NF037979">
    <property type="entry name" value="Na_transp"/>
    <property type="match status" value="1"/>
</dbReference>
<proteinExistence type="inferred from homology"/>
<comment type="caution">
    <text evidence="8">The sequence shown here is derived from an EMBL/GenBank/DDBJ whole genome shotgun (WGS) entry which is preliminary data.</text>
</comment>
<feature type="transmembrane region" description="Helical" evidence="7">
    <location>
        <begin position="153"/>
        <end position="171"/>
    </location>
</feature>
<gene>
    <name evidence="8" type="ORF">HHJ78_05740</name>
</gene>
<dbReference type="Pfam" id="PF00209">
    <property type="entry name" value="SNF"/>
    <property type="match status" value="2"/>
</dbReference>
<dbReference type="PANTHER" id="PTHR42948">
    <property type="entry name" value="TRANSPORTER"/>
    <property type="match status" value="1"/>
</dbReference>
<accession>A0A7Y0U155</accession>
<dbReference type="PRINTS" id="PR00176">
    <property type="entry name" value="NANEUSMPORT"/>
</dbReference>
<feature type="transmembrane region" description="Helical" evidence="7">
    <location>
        <begin position="438"/>
        <end position="459"/>
    </location>
</feature>
<dbReference type="InterPro" id="IPR037272">
    <property type="entry name" value="SNS_sf"/>
</dbReference>
<feature type="transmembrane region" description="Helical" evidence="7">
    <location>
        <begin position="307"/>
        <end position="334"/>
    </location>
</feature>
<sequence length="467" mass="49956">MEEYPVVDVSVVPEQRATWSGKLAFVLAAAGSAVGLGTIWRFPYLAAHYGGGTFIIVFLGLMLTLGVTLLVLEAALGRYTQSSVIKAFASFGRRWRPAGVFIAIIPFIISAYYCVVGGWVTHYMFAYGAGRSAQLADGGASFSAFIADSPQSVAFMLVFAAITFITVALGVNGGVERANLIMMPALIVISFLIAIYTLAQPGALAGLQYFFVPDWSKFSAELLIAALGQTFFGLSVATAVMVTYGSYMKKDVSVTSSSLQTTLTTLGISLLAGLMIIPATFVALGSADAVAKNSGPSLMFLVLPQVFVKLGVAGSVLGFVFFLLVVFAALTSMISLVESDVTILQDTLGWTRRKSLLIVIIFITLAGSVVTLGYSSLSFIQPLGKGTTLLDFLDFLTSSVMMPLAALVTCLLVGWVWRPDVLVDEVRESSRFRLRRAWVVMLQHVTPVLIVLVLVTSLLKAFGVISF</sequence>
<evidence type="ECO:0000256" key="2">
    <source>
        <dbReference type="ARBA" id="ARBA00022448"/>
    </source>
</evidence>
<feature type="transmembrane region" description="Helical" evidence="7">
    <location>
        <begin position="98"/>
        <end position="120"/>
    </location>
</feature>
<feature type="transmembrane region" description="Helical" evidence="7">
    <location>
        <begin position="54"/>
        <end position="77"/>
    </location>
</feature>
<dbReference type="GO" id="GO:0016020">
    <property type="term" value="C:membrane"/>
    <property type="evidence" value="ECO:0007669"/>
    <property type="project" value="UniProtKB-SubCell"/>
</dbReference>
<protein>
    <recommendedName>
        <fullName evidence="6">Transporter</fullName>
    </recommendedName>
</protein>
<feature type="transmembrane region" description="Helical" evidence="7">
    <location>
        <begin position="395"/>
        <end position="417"/>
    </location>
</feature>
<dbReference type="PROSITE" id="PS50267">
    <property type="entry name" value="NA_NEUROTRAN_SYMP_3"/>
    <property type="match status" value="1"/>
</dbReference>
<feature type="transmembrane region" description="Helical" evidence="7">
    <location>
        <begin position="178"/>
        <end position="198"/>
    </location>
</feature>
<keyword evidence="4 7" id="KW-1133">Transmembrane helix</keyword>
<dbReference type="GO" id="GO:0015293">
    <property type="term" value="F:symporter activity"/>
    <property type="evidence" value="ECO:0007669"/>
    <property type="project" value="UniProtKB-KW"/>
</dbReference>
<dbReference type="RefSeq" id="WP_169771892.1">
    <property type="nucleotide sequence ID" value="NZ_JABCUR010000004.1"/>
</dbReference>
<feature type="transmembrane region" description="Helical" evidence="7">
    <location>
        <begin position="355"/>
        <end position="375"/>
    </location>
</feature>
<evidence type="ECO:0000256" key="1">
    <source>
        <dbReference type="ARBA" id="ARBA00004141"/>
    </source>
</evidence>
<evidence type="ECO:0000256" key="6">
    <source>
        <dbReference type="RuleBase" id="RU003732"/>
    </source>
</evidence>